<dbReference type="RefSeq" id="WP_308704200.1">
    <property type="nucleotide sequence ID" value="NZ_AP027463.1"/>
</dbReference>
<dbReference type="InterPro" id="IPR051054">
    <property type="entry name" value="SorC_transcr_regulators"/>
</dbReference>
<dbReference type="Gene3D" id="3.40.50.1360">
    <property type="match status" value="1"/>
</dbReference>
<evidence type="ECO:0000313" key="6">
    <source>
        <dbReference type="EMBL" id="MDQ7938525.1"/>
    </source>
</evidence>
<keyword evidence="3" id="KW-0238">DNA-binding</keyword>
<comment type="similarity">
    <text evidence="1">Belongs to the SorC transcriptional regulatory family.</text>
</comment>
<dbReference type="InterPro" id="IPR007324">
    <property type="entry name" value="Sugar-bd_dom_put"/>
</dbReference>
<evidence type="ECO:0000256" key="1">
    <source>
        <dbReference type="ARBA" id="ARBA00010466"/>
    </source>
</evidence>
<evidence type="ECO:0000256" key="4">
    <source>
        <dbReference type="ARBA" id="ARBA00023163"/>
    </source>
</evidence>
<dbReference type="SUPFAM" id="SSF88659">
    <property type="entry name" value="Sigma3 and sigma4 domains of RNA polymerase sigma factors"/>
    <property type="match status" value="1"/>
</dbReference>
<keyword evidence="7" id="KW-1185">Reference proteome</keyword>
<dbReference type="PANTHER" id="PTHR34294:SF1">
    <property type="entry name" value="TRANSCRIPTIONAL REGULATOR LSRR"/>
    <property type="match status" value="1"/>
</dbReference>
<dbReference type="Proteomes" id="UP001227831">
    <property type="component" value="Unassembled WGS sequence"/>
</dbReference>
<gene>
    <name evidence="6" type="ORF">RA086_13000</name>
</gene>
<name>A0ABU1AE57_9LACO</name>
<keyword evidence="4" id="KW-0804">Transcription</keyword>
<evidence type="ECO:0000259" key="5">
    <source>
        <dbReference type="Pfam" id="PF04198"/>
    </source>
</evidence>
<dbReference type="Pfam" id="PF04198">
    <property type="entry name" value="Sugar-bind"/>
    <property type="match status" value="1"/>
</dbReference>
<dbReference type="PANTHER" id="PTHR34294">
    <property type="entry name" value="TRANSCRIPTIONAL REGULATOR-RELATED"/>
    <property type="match status" value="1"/>
</dbReference>
<proteinExistence type="inferred from homology"/>
<dbReference type="SUPFAM" id="SSF100950">
    <property type="entry name" value="NagB/RpiA/CoA transferase-like"/>
    <property type="match status" value="1"/>
</dbReference>
<keyword evidence="2" id="KW-0805">Transcription regulation</keyword>
<evidence type="ECO:0000313" key="7">
    <source>
        <dbReference type="Proteomes" id="UP001227831"/>
    </source>
</evidence>
<evidence type="ECO:0000256" key="3">
    <source>
        <dbReference type="ARBA" id="ARBA00023125"/>
    </source>
</evidence>
<reference evidence="6 7" key="1">
    <citation type="journal article" date="2023" name="Int. J. Syst. Evol. Microbiol.">
        <title>Lactiplantibacillus brownii sp. nov., a novel psychrotolerant species isolated from sauerkraut.</title>
        <authorList>
            <person name="Heng Y.C."/>
            <person name="Silvaraju S."/>
            <person name="Lee J.K.Y."/>
            <person name="Kittelmann S."/>
        </authorList>
    </citation>
    <scope>NUCLEOTIDE SEQUENCE [LARGE SCALE GENOMIC DNA]</scope>
    <source>
        <strain evidence="6 7">WILCCON 0030</strain>
    </source>
</reference>
<organism evidence="6 7">
    <name type="scientific">Lactiplantibacillus brownii</name>
    <dbReference type="NCBI Taxonomy" id="3069269"/>
    <lineage>
        <taxon>Bacteria</taxon>
        <taxon>Bacillati</taxon>
        <taxon>Bacillota</taxon>
        <taxon>Bacilli</taxon>
        <taxon>Lactobacillales</taxon>
        <taxon>Lactobacillaceae</taxon>
        <taxon>Lactiplantibacillus</taxon>
    </lineage>
</organism>
<dbReference type="EMBL" id="JAVCWF010000001">
    <property type="protein sequence ID" value="MDQ7938525.1"/>
    <property type="molecule type" value="Genomic_DNA"/>
</dbReference>
<evidence type="ECO:0000256" key="2">
    <source>
        <dbReference type="ARBA" id="ARBA00023015"/>
    </source>
</evidence>
<accession>A0ABU1AE57</accession>
<dbReference type="Gene3D" id="1.10.10.60">
    <property type="entry name" value="Homeodomain-like"/>
    <property type="match status" value="1"/>
</dbReference>
<dbReference type="InterPro" id="IPR037171">
    <property type="entry name" value="NagB/RpiA_transferase-like"/>
</dbReference>
<dbReference type="InterPro" id="IPR013324">
    <property type="entry name" value="RNA_pol_sigma_r3/r4-like"/>
</dbReference>
<sequence>MDNQDKIKTALKVCHLYYEDGLSQGEIAAKLLISRPTISRLLQFARDQGLLKIEIMDPLKDLDVLAKQLENKYHLKKVILIFDATNDLEAINPKIGAAAADYLDTIVKDQDSIGISWGETLESVANHLHPSKANNVSVVQLKGSVSGSEMNNFANDIINKFSNAFKTDAINLPLPVIFDNATTKKVVMQDRFIKAIIQAGIKANIALFTSGTVRDDAMLFNLGYLTQAEISRLQSQAVGDVVSRFITATGEIANTDIDDRTVGIPLSALRDKEYSILISGSSRKVASIRGALLGGYANVLITDSQTAAALLD</sequence>
<comment type="caution">
    <text evidence="6">The sequence shown here is derived from an EMBL/GenBank/DDBJ whole genome shotgun (WGS) entry which is preliminary data.</text>
</comment>
<protein>
    <submittedName>
        <fullName evidence="6">Sugar-binding transcriptional regulator</fullName>
    </submittedName>
</protein>
<feature type="domain" description="Sugar-binding" evidence="5">
    <location>
        <begin position="60"/>
        <end position="311"/>
    </location>
</feature>